<keyword evidence="1" id="KW-0732">Signal</keyword>
<sequence length="164" mass="18172">MLATGCFLLKVLVLAGTVIALLPEDLLEDRADHVPISLQEECASKCPDLDLTQKLAAAAPNTGLKIILNYRNNYCTKGCEAWEQALDTSCQAVCPNICLQNGTQELLPPKELYCVLGCHDALNRYFQQLKDFHRVVRIKRRISCVHLVDQHTKAPPIDGFAVAL</sequence>
<reference evidence="2 3" key="1">
    <citation type="submission" date="2015-09" db="EMBL/GenBank/DDBJ databases">
        <title>Atta colombica WGS genome.</title>
        <authorList>
            <person name="Nygaard S."/>
            <person name="Hu H."/>
            <person name="Boomsma J."/>
            <person name="Zhang G."/>
        </authorList>
    </citation>
    <scope>NUCLEOTIDE SEQUENCE [LARGE SCALE GENOMIC DNA]</scope>
    <source>
        <strain evidence="2">Treedump-2</strain>
        <tissue evidence="2">Whole body</tissue>
    </source>
</reference>
<evidence type="ECO:0000313" key="2">
    <source>
        <dbReference type="EMBL" id="KYM81080.1"/>
    </source>
</evidence>
<organism evidence="2 3">
    <name type="scientific">Atta colombica</name>
    <dbReference type="NCBI Taxonomy" id="520822"/>
    <lineage>
        <taxon>Eukaryota</taxon>
        <taxon>Metazoa</taxon>
        <taxon>Ecdysozoa</taxon>
        <taxon>Arthropoda</taxon>
        <taxon>Hexapoda</taxon>
        <taxon>Insecta</taxon>
        <taxon>Pterygota</taxon>
        <taxon>Neoptera</taxon>
        <taxon>Endopterygota</taxon>
        <taxon>Hymenoptera</taxon>
        <taxon>Apocrita</taxon>
        <taxon>Aculeata</taxon>
        <taxon>Formicoidea</taxon>
        <taxon>Formicidae</taxon>
        <taxon>Myrmicinae</taxon>
        <taxon>Atta</taxon>
    </lineage>
</organism>
<feature type="chain" id="PRO_5008269364" evidence="1">
    <location>
        <begin position="21"/>
        <end position="164"/>
    </location>
</feature>
<evidence type="ECO:0000256" key="1">
    <source>
        <dbReference type="SAM" id="SignalP"/>
    </source>
</evidence>
<evidence type="ECO:0000313" key="3">
    <source>
        <dbReference type="Proteomes" id="UP000078540"/>
    </source>
</evidence>
<proteinExistence type="predicted"/>
<feature type="signal peptide" evidence="1">
    <location>
        <begin position="1"/>
        <end position="20"/>
    </location>
</feature>
<gene>
    <name evidence="2" type="ORF">ALC53_08421</name>
</gene>
<dbReference type="STRING" id="520822.A0A195BA24"/>
<dbReference type="EMBL" id="KQ976542">
    <property type="protein sequence ID" value="KYM81080.1"/>
    <property type="molecule type" value="Genomic_DNA"/>
</dbReference>
<name>A0A195BA24_9HYME</name>
<keyword evidence="3" id="KW-1185">Reference proteome</keyword>
<dbReference type="Proteomes" id="UP000078540">
    <property type="component" value="Unassembled WGS sequence"/>
</dbReference>
<protein>
    <submittedName>
        <fullName evidence="2">Uncharacterized protein</fullName>
    </submittedName>
</protein>
<accession>A0A195BA24</accession>
<dbReference type="AlphaFoldDB" id="A0A195BA24"/>